<proteinExistence type="predicted"/>
<dbReference type="Pfam" id="PF12773">
    <property type="entry name" value="DZR"/>
    <property type="match status" value="1"/>
</dbReference>
<dbReference type="EMBL" id="QGHC01000007">
    <property type="protein sequence ID" value="PWK86770.1"/>
    <property type="molecule type" value="Genomic_DNA"/>
</dbReference>
<dbReference type="InterPro" id="IPR025874">
    <property type="entry name" value="DZR"/>
</dbReference>
<name>A0A316I2A3_9GAMM</name>
<dbReference type="OrthoDB" id="1178869at2"/>
<evidence type="ECO:0000259" key="1">
    <source>
        <dbReference type="Pfam" id="PF12773"/>
    </source>
</evidence>
<evidence type="ECO:0000313" key="2">
    <source>
        <dbReference type="EMBL" id="PWK86770.1"/>
    </source>
</evidence>
<accession>A0A316I2A3</accession>
<keyword evidence="3" id="KW-1185">Reference proteome</keyword>
<protein>
    <submittedName>
        <fullName evidence="2">Double zinc ribbon protein</fullName>
    </submittedName>
</protein>
<dbReference type="Proteomes" id="UP000245812">
    <property type="component" value="Unassembled WGS sequence"/>
</dbReference>
<feature type="domain" description="DZANK-type" evidence="1">
    <location>
        <begin position="172"/>
        <end position="216"/>
    </location>
</feature>
<comment type="caution">
    <text evidence="2">The sequence shown here is derived from an EMBL/GenBank/DDBJ whole genome shotgun (WGS) entry which is preliminary data.</text>
</comment>
<gene>
    <name evidence="2" type="ORF">C7456_107161</name>
</gene>
<evidence type="ECO:0000313" key="3">
    <source>
        <dbReference type="Proteomes" id="UP000245812"/>
    </source>
</evidence>
<reference evidence="2 3" key="1">
    <citation type="submission" date="2018-05" db="EMBL/GenBank/DDBJ databases">
        <title>Genomic Encyclopedia of Type Strains, Phase IV (KMG-IV): sequencing the most valuable type-strain genomes for metagenomic binning, comparative biology and taxonomic classification.</title>
        <authorList>
            <person name="Goeker M."/>
        </authorList>
    </citation>
    <scope>NUCLEOTIDE SEQUENCE [LARGE SCALE GENOMIC DNA]</scope>
    <source>
        <strain evidence="2 3">DSM 14263</strain>
    </source>
</reference>
<sequence length="232" mass="24745">MREDLHFSDNYRDLSQQYGTGAGFQFEFYCECCRDTWRSPFEPYRSGQASGWMREIGSFASNLLGGLGSGLDNAVEGLAKAGWGNARDEAFKRAIEAAQAHFHRCAKCHDYACDRCWNADSGLCQRCAPDLAAEVQAARLDGRLQAATESAREFGKGQAAQVDVRGERQLVCPACGHETRGGRFCPACGQALAAPARCGGCRAPLPAGSRFCPECGAPAGRAGAVPPPAPSS</sequence>
<organism evidence="2 3">
    <name type="scientific">Fulvimonas soli</name>
    <dbReference type="NCBI Taxonomy" id="155197"/>
    <lineage>
        <taxon>Bacteria</taxon>
        <taxon>Pseudomonadati</taxon>
        <taxon>Pseudomonadota</taxon>
        <taxon>Gammaproteobacteria</taxon>
        <taxon>Lysobacterales</taxon>
        <taxon>Rhodanobacteraceae</taxon>
        <taxon>Fulvimonas</taxon>
    </lineage>
</organism>
<dbReference type="AlphaFoldDB" id="A0A316I2A3"/>
<dbReference type="RefSeq" id="WP_109723768.1">
    <property type="nucleotide sequence ID" value="NZ_MSZV01000018.1"/>
</dbReference>